<proteinExistence type="predicted"/>
<dbReference type="EMBL" id="JAIWYP010000001">
    <property type="protein sequence ID" value="KAH3889286.1"/>
    <property type="molecule type" value="Genomic_DNA"/>
</dbReference>
<dbReference type="Proteomes" id="UP000828390">
    <property type="component" value="Unassembled WGS sequence"/>
</dbReference>
<gene>
    <name evidence="2" type="ORF">DPMN_013339</name>
</gene>
<keyword evidence="3" id="KW-1185">Reference proteome</keyword>
<organism evidence="2 3">
    <name type="scientific">Dreissena polymorpha</name>
    <name type="common">Zebra mussel</name>
    <name type="synonym">Mytilus polymorpha</name>
    <dbReference type="NCBI Taxonomy" id="45954"/>
    <lineage>
        <taxon>Eukaryota</taxon>
        <taxon>Metazoa</taxon>
        <taxon>Spiralia</taxon>
        <taxon>Lophotrochozoa</taxon>
        <taxon>Mollusca</taxon>
        <taxon>Bivalvia</taxon>
        <taxon>Autobranchia</taxon>
        <taxon>Heteroconchia</taxon>
        <taxon>Euheterodonta</taxon>
        <taxon>Imparidentia</taxon>
        <taxon>Neoheterodontei</taxon>
        <taxon>Myida</taxon>
        <taxon>Dreissenoidea</taxon>
        <taxon>Dreissenidae</taxon>
        <taxon>Dreissena</taxon>
    </lineage>
</organism>
<feature type="compositionally biased region" description="Acidic residues" evidence="1">
    <location>
        <begin position="175"/>
        <end position="194"/>
    </location>
</feature>
<feature type="compositionally biased region" description="Basic and acidic residues" evidence="1">
    <location>
        <begin position="209"/>
        <end position="225"/>
    </location>
</feature>
<evidence type="ECO:0000313" key="2">
    <source>
        <dbReference type="EMBL" id="KAH3889286.1"/>
    </source>
</evidence>
<feature type="compositionally biased region" description="Polar residues" evidence="1">
    <location>
        <begin position="229"/>
        <end position="238"/>
    </location>
</feature>
<sequence>MVTSGLGYGRPQVVVKETGSASGSLTSESMKETDLGTSVDDLMELQASLETLEMSETGNVGQEPVLKLAGPSPNMSISSKAFDIKTEAPLASQDSLCSLGQEKAHIAETVKESEVKVDKLAALSAQIDDFDPSELFGKKDVEKVGADNEGFKDGDLIDSLIQDLEVEESEVRELNDDDYDYGNHDEEEIDETENVEYGVKTDNANGKCVTDDSLSKKDENEHSDGKVNGSMSNSTESDGFNEEAVNGSATLEKSETKAPEGIEIKAKTAAVKVDVQKSESGQPTKLKSKKKEDKGIGEFHNLFIKIL</sequence>
<comment type="caution">
    <text evidence="2">The sequence shown here is derived from an EMBL/GenBank/DDBJ whole genome shotgun (WGS) entry which is preliminary data.</text>
</comment>
<reference evidence="2" key="2">
    <citation type="submission" date="2020-11" db="EMBL/GenBank/DDBJ databases">
        <authorList>
            <person name="McCartney M.A."/>
            <person name="Auch B."/>
            <person name="Kono T."/>
            <person name="Mallez S."/>
            <person name="Becker A."/>
            <person name="Gohl D.M."/>
            <person name="Silverstein K.A.T."/>
            <person name="Koren S."/>
            <person name="Bechman K.B."/>
            <person name="Herman A."/>
            <person name="Abrahante J.E."/>
            <person name="Garbe J."/>
        </authorList>
    </citation>
    <scope>NUCLEOTIDE SEQUENCE</scope>
    <source>
        <strain evidence="2">Duluth1</strain>
        <tissue evidence="2">Whole animal</tissue>
    </source>
</reference>
<reference evidence="2" key="1">
    <citation type="journal article" date="2019" name="bioRxiv">
        <title>The Genome of the Zebra Mussel, Dreissena polymorpha: A Resource for Invasive Species Research.</title>
        <authorList>
            <person name="McCartney M.A."/>
            <person name="Auch B."/>
            <person name="Kono T."/>
            <person name="Mallez S."/>
            <person name="Zhang Y."/>
            <person name="Obille A."/>
            <person name="Becker A."/>
            <person name="Abrahante J.E."/>
            <person name="Garbe J."/>
            <person name="Badalamenti J.P."/>
            <person name="Herman A."/>
            <person name="Mangelson H."/>
            <person name="Liachko I."/>
            <person name="Sullivan S."/>
            <person name="Sone E.D."/>
            <person name="Koren S."/>
            <person name="Silverstein K.A.T."/>
            <person name="Beckman K.B."/>
            <person name="Gohl D.M."/>
        </authorList>
    </citation>
    <scope>NUCLEOTIDE SEQUENCE</scope>
    <source>
        <strain evidence="2">Duluth1</strain>
        <tissue evidence="2">Whole animal</tissue>
    </source>
</reference>
<accession>A0A9D4N7L3</accession>
<protein>
    <submittedName>
        <fullName evidence="2">Uncharacterized protein</fullName>
    </submittedName>
</protein>
<dbReference type="AlphaFoldDB" id="A0A9D4N7L3"/>
<feature type="region of interest" description="Disordered" evidence="1">
    <location>
        <begin position="167"/>
        <end position="293"/>
    </location>
</feature>
<evidence type="ECO:0000313" key="3">
    <source>
        <dbReference type="Proteomes" id="UP000828390"/>
    </source>
</evidence>
<evidence type="ECO:0000256" key="1">
    <source>
        <dbReference type="SAM" id="MobiDB-lite"/>
    </source>
</evidence>
<name>A0A9D4N7L3_DREPO</name>
<feature type="compositionally biased region" description="Basic and acidic residues" evidence="1">
    <location>
        <begin position="252"/>
        <end position="266"/>
    </location>
</feature>